<dbReference type="Proteomes" id="UP001327560">
    <property type="component" value="Chromosome 4"/>
</dbReference>
<dbReference type="CDD" id="cd08378">
    <property type="entry name" value="C2B_MCTP_PRT_plant"/>
    <property type="match status" value="1"/>
</dbReference>
<dbReference type="PANTHER" id="PTHR31425">
    <property type="entry name" value="PHOSPHORIBOSYLANTHRANILATE TRANSFERASE ISOFORM 1"/>
    <property type="match status" value="1"/>
</dbReference>
<dbReference type="SMART" id="SM00239">
    <property type="entry name" value="C2"/>
    <property type="match status" value="3"/>
</dbReference>
<comment type="similarity">
    <text evidence="2">Belongs to the MCTP family.</text>
</comment>
<dbReference type="CDD" id="cd04019">
    <property type="entry name" value="C2C_MCTP_PRT_plant"/>
    <property type="match status" value="1"/>
</dbReference>
<dbReference type="Gene3D" id="2.60.40.150">
    <property type="entry name" value="C2 domain"/>
    <property type="match status" value="3"/>
</dbReference>
<feature type="domain" description="C2" evidence="8">
    <location>
        <begin position="181"/>
        <end position="307"/>
    </location>
</feature>
<evidence type="ECO:0000313" key="10">
    <source>
        <dbReference type="Proteomes" id="UP001327560"/>
    </source>
</evidence>
<dbReference type="InterPro" id="IPR047259">
    <property type="entry name" value="QUIRKY-like"/>
</dbReference>
<dbReference type="Pfam" id="PF00168">
    <property type="entry name" value="C2"/>
    <property type="match status" value="3"/>
</dbReference>
<dbReference type="AlphaFoldDB" id="A0AAQ3KCQ5"/>
<keyword evidence="6 7" id="KW-0472">Membrane</keyword>
<gene>
    <name evidence="9" type="ORF">Cni_G14804</name>
</gene>
<keyword evidence="4" id="KW-0677">Repeat</keyword>
<dbReference type="InterPro" id="IPR047255">
    <property type="entry name" value="C2D_MCTP_PRT_plant"/>
</dbReference>
<proteinExistence type="inferred from homology"/>
<evidence type="ECO:0000256" key="7">
    <source>
        <dbReference type="SAM" id="Phobius"/>
    </source>
</evidence>
<evidence type="ECO:0000256" key="5">
    <source>
        <dbReference type="ARBA" id="ARBA00022989"/>
    </source>
</evidence>
<organism evidence="9 10">
    <name type="scientific">Canna indica</name>
    <name type="common">Indian-shot</name>
    <dbReference type="NCBI Taxonomy" id="4628"/>
    <lineage>
        <taxon>Eukaryota</taxon>
        <taxon>Viridiplantae</taxon>
        <taxon>Streptophyta</taxon>
        <taxon>Embryophyta</taxon>
        <taxon>Tracheophyta</taxon>
        <taxon>Spermatophyta</taxon>
        <taxon>Magnoliopsida</taxon>
        <taxon>Liliopsida</taxon>
        <taxon>Zingiberales</taxon>
        <taxon>Cannaceae</taxon>
        <taxon>Canna</taxon>
    </lineage>
</organism>
<reference evidence="9 10" key="1">
    <citation type="submission" date="2023-10" db="EMBL/GenBank/DDBJ databases">
        <title>Chromosome-scale genome assembly provides insights into flower coloration mechanisms of Canna indica.</title>
        <authorList>
            <person name="Li C."/>
        </authorList>
    </citation>
    <scope>NUCLEOTIDE SEQUENCE [LARGE SCALE GENOMIC DNA]</scope>
    <source>
        <tissue evidence="9">Flower</tissue>
    </source>
</reference>
<dbReference type="InterPro" id="IPR035892">
    <property type="entry name" value="C2_domain_sf"/>
</dbReference>
<dbReference type="InterPro" id="IPR000008">
    <property type="entry name" value="C2_dom"/>
</dbReference>
<dbReference type="CDD" id="cd08379">
    <property type="entry name" value="C2D_MCTP_PRT_plant"/>
    <property type="match status" value="1"/>
</dbReference>
<feature type="transmembrane region" description="Helical" evidence="7">
    <location>
        <begin position="723"/>
        <end position="752"/>
    </location>
</feature>
<dbReference type="Pfam" id="PF08372">
    <property type="entry name" value="PRT_C"/>
    <property type="match status" value="1"/>
</dbReference>
<feature type="transmembrane region" description="Helical" evidence="7">
    <location>
        <begin position="609"/>
        <end position="642"/>
    </location>
</feature>
<accession>A0AAQ3KCQ5</accession>
<evidence type="ECO:0000256" key="1">
    <source>
        <dbReference type="ARBA" id="ARBA00004141"/>
    </source>
</evidence>
<feature type="domain" description="C2" evidence="8">
    <location>
        <begin position="15"/>
        <end position="140"/>
    </location>
</feature>
<keyword evidence="5 7" id="KW-1133">Transmembrane helix</keyword>
<dbReference type="InterPro" id="IPR047258">
    <property type="entry name" value="C2C_MCTP_PRT_plant"/>
</dbReference>
<dbReference type="FunFam" id="2.60.40.150:FF:000090">
    <property type="entry name" value="C2 domain-containing protein"/>
    <property type="match status" value="1"/>
</dbReference>
<dbReference type="EMBL" id="CP136893">
    <property type="protein sequence ID" value="WOL06072.1"/>
    <property type="molecule type" value="Genomic_DNA"/>
</dbReference>
<evidence type="ECO:0000256" key="3">
    <source>
        <dbReference type="ARBA" id="ARBA00022692"/>
    </source>
</evidence>
<dbReference type="PROSITE" id="PS50004">
    <property type="entry name" value="C2"/>
    <property type="match status" value="3"/>
</dbReference>
<dbReference type="FunFam" id="2.60.40.150:FF:000128">
    <property type="entry name" value="C2 domain-containing protein"/>
    <property type="match status" value="1"/>
</dbReference>
<protein>
    <submittedName>
        <fullName evidence="9">FT-interacting protein 1-like</fullName>
    </submittedName>
</protein>
<feature type="domain" description="C2" evidence="8">
    <location>
        <begin position="348"/>
        <end position="479"/>
    </location>
</feature>
<sequence>MISGRMVPPVDFQLKDSNSKIAPSKKPSAFDLVEKTEYLFVRVVKARDLPTMDITGSLDPYVEVSHGNFTGKTKHFEKTKDPEWNEVFAIPRDRLQSGNLHVDVKDKDLVLDDFVGRVTVELNEVPFRVPPDSPLAPEWYRLEDKKGDKAYRGELMLAVWYGTQADEAFAFATFSDDAAPDAIDAQILSIYNRPKVYHTPRLWFVRVNIIDAHDIFVSDKNRVPEVFCKARIGRQLLTTKPIKARSSIFRWNQELMFVAAEPFEENLILSVEDRVSPSKDEVIGSVDIALASLDKPPDNRPVRAKWYGLKKPVLFDFDQLKEDKFSSRLQVRAFLAGGYHVSYESTYYSSDFRPSAKQLWKKPVGLLELGVLKADGMQQTKTRDGKGACDAYCVAKYGHKWVRTRTVVNDLNPKFNEQYTWDVYDHATVLTVGVFDNNQLLSDERSSVGSSSGRRDQNMGKLRIRLSTLESGRVYANSYPLLVLQNNGVKKMGELHLAIRFSATSTVNTMFMYAKPMLPKMHYAHPLPLLQQELLRNHAVEIVAARLARMEPPLRKEVVMWMSDAKAHLWSMRRTKANLQRIISVFSHVIAVARWFHGVRLWKNPFTTVLVHIVFLILIFLPGLILPTAFLYMFMITLWNFWFRPRKPPHMNVKISQVEEVNLDELDEEFDNYPTSRSQEMLRMRYDRLRQVALKIQMAVGDMATQGERVHLLLSWKDPRATAMFMVFCIVAVMVFYVIQFELIAVFAGFYVMRHPKLRGKMPSVAANFFRRLPARTDSLLL</sequence>
<evidence type="ECO:0000259" key="8">
    <source>
        <dbReference type="PROSITE" id="PS50004"/>
    </source>
</evidence>
<keyword evidence="10" id="KW-1185">Reference proteome</keyword>
<comment type="subcellular location">
    <subcellularLocation>
        <location evidence="1">Membrane</location>
        <topology evidence="1">Multi-pass membrane protein</topology>
    </subcellularLocation>
</comment>
<evidence type="ECO:0000313" key="9">
    <source>
        <dbReference type="EMBL" id="WOL06072.1"/>
    </source>
</evidence>
<evidence type="ECO:0000256" key="4">
    <source>
        <dbReference type="ARBA" id="ARBA00022737"/>
    </source>
</evidence>
<dbReference type="PANTHER" id="PTHR31425:SF54">
    <property type="entry name" value="OS07G0483500 PROTEIN"/>
    <property type="match status" value="1"/>
</dbReference>
<dbReference type="InterPro" id="IPR047257">
    <property type="entry name" value="C2B_MCTP_PRT_plant"/>
</dbReference>
<dbReference type="GO" id="GO:0016020">
    <property type="term" value="C:membrane"/>
    <property type="evidence" value="ECO:0007669"/>
    <property type="project" value="UniProtKB-SubCell"/>
</dbReference>
<evidence type="ECO:0000256" key="2">
    <source>
        <dbReference type="ARBA" id="ARBA00007923"/>
    </source>
</evidence>
<keyword evidence="3 7" id="KW-0812">Transmembrane</keyword>
<dbReference type="InterPro" id="IPR013583">
    <property type="entry name" value="MCTP_C"/>
</dbReference>
<evidence type="ECO:0000256" key="6">
    <source>
        <dbReference type="ARBA" id="ARBA00023136"/>
    </source>
</evidence>
<name>A0AAQ3KCQ5_9LILI</name>
<dbReference type="SUPFAM" id="SSF49562">
    <property type="entry name" value="C2 domain (Calcium/lipid-binding domain, CaLB)"/>
    <property type="match status" value="3"/>
</dbReference>